<protein>
    <submittedName>
        <fullName evidence="2 3">Uncharacterized protein</fullName>
    </submittedName>
</protein>
<dbReference type="EMBL" id="KB308885">
    <property type="protein sequence ID" value="ELT96221.1"/>
    <property type="molecule type" value="Genomic_DNA"/>
</dbReference>
<keyword evidence="4" id="KW-1185">Reference proteome</keyword>
<evidence type="ECO:0000313" key="3">
    <source>
        <dbReference type="EnsemblMetazoa" id="CapteP209731"/>
    </source>
</evidence>
<dbReference type="EnsemblMetazoa" id="CapteT209731">
    <property type="protein sequence ID" value="CapteP209731"/>
    <property type="gene ID" value="CapteG209731"/>
</dbReference>
<dbReference type="EMBL" id="AMQN01002307">
    <property type="status" value="NOT_ANNOTATED_CDS"/>
    <property type="molecule type" value="Genomic_DNA"/>
</dbReference>
<feature type="region of interest" description="Disordered" evidence="1">
    <location>
        <begin position="1"/>
        <end position="20"/>
    </location>
</feature>
<proteinExistence type="predicted"/>
<organism evidence="2">
    <name type="scientific">Capitella teleta</name>
    <name type="common">Polychaete worm</name>
    <dbReference type="NCBI Taxonomy" id="283909"/>
    <lineage>
        <taxon>Eukaryota</taxon>
        <taxon>Metazoa</taxon>
        <taxon>Spiralia</taxon>
        <taxon>Lophotrochozoa</taxon>
        <taxon>Annelida</taxon>
        <taxon>Polychaeta</taxon>
        <taxon>Sedentaria</taxon>
        <taxon>Scolecida</taxon>
        <taxon>Capitellidae</taxon>
        <taxon>Capitella</taxon>
    </lineage>
</organism>
<evidence type="ECO:0000313" key="4">
    <source>
        <dbReference type="Proteomes" id="UP000014760"/>
    </source>
</evidence>
<sequence length="152" mass="16236">MNTAQLKRGGGCFPNARQDKEMEQNQVSVSRLCISGTHAFTAFCTHTLDECSDLRLGMVSHSSLREKDAAPPLASPSFVLMGPSEASLAEWRGPDWTSKGAASKADYICSVITGRTEGSDTINGVIYDLPPAGATANQLQWKASNLDTTLEA</sequence>
<name>R7TXP9_CAPTE</name>
<reference evidence="2 4" key="2">
    <citation type="journal article" date="2013" name="Nature">
        <title>Insights into bilaterian evolution from three spiralian genomes.</title>
        <authorList>
            <person name="Simakov O."/>
            <person name="Marletaz F."/>
            <person name="Cho S.J."/>
            <person name="Edsinger-Gonzales E."/>
            <person name="Havlak P."/>
            <person name="Hellsten U."/>
            <person name="Kuo D.H."/>
            <person name="Larsson T."/>
            <person name="Lv J."/>
            <person name="Arendt D."/>
            <person name="Savage R."/>
            <person name="Osoegawa K."/>
            <person name="de Jong P."/>
            <person name="Grimwood J."/>
            <person name="Chapman J.A."/>
            <person name="Shapiro H."/>
            <person name="Aerts A."/>
            <person name="Otillar R.P."/>
            <person name="Terry A.Y."/>
            <person name="Boore J.L."/>
            <person name="Grigoriev I.V."/>
            <person name="Lindberg D.R."/>
            <person name="Seaver E.C."/>
            <person name="Weisblat D.A."/>
            <person name="Putnam N.H."/>
            <person name="Rokhsar D.S."/>
        </authorList>
    </citation>
    <scope>NUCLEOTIDE SEQUENCE</scope>
    <source>
        <strain evidence="2 4">I ESC-2004</strain>
    </source>
</reference>
<reference evidence="3" key="3">
    <citation type="submission" date="2015-06" db="UniProtKB">
        <authorList>
            <consortium name="EnsemblMetazoa"/>
        </authorList>
    </citation>
    <scope>IDENTIFICATION</scope>
</reference>
<reference evidence="4" key="1">
    <citation type="submission" date="2012-12" db="EMBL/GenBank/DDBJ databases">
        <authorList>
            <person name="Hellsten U."/>
            <person name="Grimwood J."/>
            <person name="Chapman J.A."/>
            <person name="Shapiro H."/>
            <person name="Aerts A."/>
            <person name="Otillar R.P."/>
            <person name="Terry A.Y."/>
            <person name="Boore J.L."/>
            <person name="Simakov O."/>
            <person name="Marletaz F."/>
            <person name="Cho S.-J."/>
            <person name="Edsinger-Gonzales E."/>
            <person name="Havlak P."/>
            <person name="Kuo D.-H."/>
            <person name="Larsson T."/>
            <person name="Lv J."/>
            <person name="Arendt D."/>
            <person name="Savage R."/>
            <person name="Osoegawa K."/>
            <person name="de Jong P."/>
            <person name="Lindberg D.R."/>
            <person name="Seaver E.C."/>
            <person name="Weisblat D.A."/>
            <person name="Putnam N.H."/>
            <person name="Grigoriev I.V."/>
            <person name="Rokhsar D.S."/>
        </authorList>
    </citation>
    <scope>NUCLEOTIDE SEQUENCE</scope>
    <source>
        <strain evidence="4">I ESC-2004</strain>
    </source>
</reference>
<dbReference type="Proteomes" id="UP000014760">
    <property type="component" value="Unassembled WGS sequence"/>
</dbReference>
<gene>
    <name evidence="2" type="ORF">CAPTEDRAFT_209731</name>
</gene>
<dbReference type="AlphaFoldDB" id="R7TXP9"/>
<dbReference type="HOGENOM" id="CLU_1724066_0_0_1"/>
<evidence type="ECO:0000256" key="1">
    <source>
        <dbReference type="SAM" id="MobiDB-lite"/>
    </source>
</evidence>
<evidence type="ECO:0000313" key="2">
    <source>
        <dbReference type="EMBL" id="ELT96221.1"/>
    </source>
</evidence>
<accession>R7TXP9</accession>